<dbReference type="EMBL" id="CP033433">
    <property type="protein sequence ID" value="AYQ75794.1"/>
    <property type="molecule type" value="Genomic_DNA"/>
</dbReference>
<reference evidence="2 3" key="1">
    <citation type="submission" date="2018-10" db="EMBL/GenBank/DDBJ databases">
        <title>Genome Sequence of Cohnella sp.</title>
        <authorList>
            <person name="Srinivasan S."/>
            <person name="Kim M.K."/>
        </authorList>
    </citation>
    <scope>NUCLEOTIDE SEQUENCE [LARGE SCALE GENOMIC DNA]</scope>
    <source>
        <strain evidence="2 3">18JY8-7</strain>
    </source>
</reference>
<sequence>MPKDGVLRSTGKGTAEAILPTPHIVNHAPSLIELHNGDLLMVWFAGDTEEGRSDIRIVQSRLAKGETRWTDPVAISEDPVRSEQNPVLFQKKDGGLLLLHTAQAPREDKKEKYDPATNVDAATRQETSEIRSRLSLDNGYTWEPTQTFSETPGSFCRAPIAELSNGDWIFPMWISRRDGNTVFGNDTSLVRISGDEGRTWQEVPIPGSRGRVHPNIIEWGEGRLSAFFRSRSADWIYVSRSDDWGRSWTEPERTTLPNNNASIRAIKLQSGRLAVIYNHFQAGDDSAATIWPKTRFPVSIALSEDEGRTWPYIRQLEQGDGFTGEANKHLNRTYEYPWLFQANDGLIHAAYAYGNRQAMKHVVLTEQWITG</sequence>
<evidence type="ECO:0000259" key="1">
    <source>
        <dbReference type="Pfam" id="PF13088"/>
    </source>
</evidence>
<gene>
    <name evidence="2" type="ORF">EAV92_22715</name>
</gene>
<keyword evidence="3" id="KW-1185">Reference proteome</keyword>
<dbReference type="CDD" id="cd15482">
    <property type="entry name" value="Sialidase_non-viral"/>
    <property type="match status" value="1"/>
</dbReference>
<dbReference type="PANTHER" id="PTHR43752:SF2">
    <property type="entry name" value="BNR_ASP-BOX REPEAT FAMILY PROTEIN"/>
    <property type="match status" value="1"/>
</dbReference>
<organism evidence="2 3">
    <name type="scientific">Cohnella candidum</name>
    <dbReference type="NCBI Taxonomy" id="2674991"/>
    <lineage>
        <taxon>Bacteria</taxon>
        <taxon>Bacillati</taxon>
        <taxon>Bacillota</taxon>
        <taxon>Bacilli</taxon>
        <taxon>Bacillales</taxon>
        <taxon>Paenibacillaceae</taxon>
        <taxon>Cohnella</taxon>
    </lineage>
</organism>
<dbReference type="Gene3D" id="2.120.10.10">
    <property type="match status" value="1"/>
</dbReference>
<accession>A0A3G3K5Q8</accession>
<dbReference type="KEGG" id="coh:EAV92_22715"/>
<dbReference type="AlphaFoldDB" id="A0A3G3K5Q8"/>
<dbReference type="Proteomes" id="UP000269097">
    <property type="component" value="Chromosome"/>
</dbReference>
<evidence type="ECO:0000313" key="2">
    <source>
        <dbReference type="EMBL" id="AYQ75794.1"/>
    </source>
</evidence>
<dbReference type="PANTHER" id="PTHR43752">
    <property type="entry name" value="BNR/ASP-BOX REPEAT FAMILY PROTEIN"/>
    <property type="match status" value="1"/>
</dbReference>
<dbReference type="InterPro" id="IPR011040">
    <property type="entry name" value="Sialidase"/>
</dbReference>
<feature type="domain" description="Sialidase" evidence="1">
    <location>
        <begin position="37"/>
        <end position="348"/>
    </location>
</feature>
<proteinExistence type="predicted"/>
<name>A0A3G3K5Q8_9BACL</name>
<dbReference type="InterPro" id="IPR036278">
    <property type="entry name" value="Sialidase_sf"/>
</dbReference>
<protein>
    <submittedName>
        <fullName evidence="2">Exo-alpha-sialidase</fullName>
    </submittedName>
</protein>
<evidence type="ECO:0000313" key="3">
    <source>
        <dbReference type="Proteomes" id="UP000269097"/>
    </source>
</evidence>
<dbReference type="Pfam" id="PF13088">
    <property type="entry name" value="BNR_2"/>
    <property type="match status" value="1"/>
</dbReference>
<dbReference type="SUPFAM" id="SSF50939">
    <property type="entry name" value="Sialidases"/>
    <property type="match status" value="1"/>
</dbReference>